<proteinExistence type="predicted"/>
<feature type="compositionally biased region" description="Polar residues" evidence="5">
    <location>
        <begin position="171"/>
        <end position="181"/>
    </location>
</feature>
<feature type="domain" description="NfeD-like C-terminal" evidence="7">
    <location>
        <begin position="107"/>
        <end position="161"/>
    </location>
</feature>
<keyword evidence="4 6" id="KW-0472">Membrane</keyword>
<comment type="subcellular location">
    <subcellularLocation>
        <location evidence="1">Membrane</location>
        <topology evidence="1">Multi-pass membrane protein</topology>
    </subcellularLocation>
</comment>
<evidence type="ECO:0000256" key="3">
    <source>
        <dbReference type="ARBA" id="ARBA00022989"/>
    </source>
</evidence>
<dbReference type="EMBL" id="JAJKFW010000062">
    <property type="protein sequence ID" value="MCC9644950.1"/>
    <property type="molecule type" value="Genomic_DNA"/>
</dbReference>
<dbReference type="PANTHER" id="PTHR33507:SF4">
    <property type="entry name" value="NODULATION COMPETITIVENESS PROTEIN NFED"/>
    <property type="match status" value="1"/>
</dbReference>
<evidence type="ECO:0000313" key="9">
    <source>
        <dbReference type="Proteomes" id="UP001430306"/>
    </source>
</evidence>
<evidence type="ECO:0000256" key="1">
    <source>
        <dbReference type="ARBA" id="ARBA00004141"/>
    </source>
</evidence>
<feature type="transmembrane region" description="Helical" evidence="6">
    <location>
        <begin position="29"/>
        <end position="48"/>
    </location>
</feature>
<dbReference type="SUPFAM" id="SSF141322">
    <property type="entry name" value="NfeD domain-like"/>
    <property type="match status" value="1"/>
</dbReference>
<evidence type="ECO:0000313" key="8">
    <source>
        <dbReference type="EMBL" id="MCC9644950.1"/>
    </source>
</evidence>
<keyword evidence="3 6" id="KW-1133">Transmembrane helix</keyword>
<comment type="caution">
    <text evidence="8">The sequence shown here is derived from an EMBL/GenBank/DDBJ whole genome shotgun (WGS) entry which is preliminary data.</text>
</comment>
<dbReference type="Pfam" id="PF01957">
    <property type="entry name" value="NfeD"/>
    <property type="match status" value="1"/>
</dbReference>
<keyword evidence="9" id="KW-1185">Reference proteome</keyword>
<keyword evidence="2 6" id="KW-0812">Transmembrane</keyword>
<dbReference type="InterPro" id="IPR012340">
    <property type="entry name" value="NA-bd_OB-fold"/>
</dbReference>
<dbReference type="PANTHER" id="PTHR33507">
    <property type="entry name" value="INNER MEMBRANE PROTEIN YBBJ"/>
    <property type="match status" value="1"/>
</dbReference>
<evidence type="ECO:0000256" key="4">
    <source>
        <dbReference type="ARBA" id="ARBA00023136"/>
    </source>
</evidence>
<reference evidence="8" key="1">
    <citation type="submission" date="2021-11" db="EMBL/GenBank/DDBJ databases">
        <title>Genome sequence.</title>
        <authorList>
            <person name="Sun Q."/>
        </authorList>
    </citation>
    <scope>NUCLEOTIDE SEQUENCE</scope>
    <source>
        <strain evidence="8">JC740</strain>
    </source>
</reference>
<protein>
    <submittedName>
        <fullName evidence="8">Nodulation protein NfeD</fullName>
    </submittedName>
</protein>
<evidence type="ECO:0000256" key="2">
    <source>
        <dbReference type="ARBA" id="ARBA00022692"/>
    </source>
</evidence>
<evidence type="ECO:0000256" key="5">
    <source>
        <dbReference type="SAM" id="MobiDB-lite"/>
    </source>
</evidence>
<dbReference type="InterPro" id="IPR052165">
    <property type="entry name" value="Membrane_assoc_protease"/>
</dbReference>
<feature type="transmembrane region" description="Helical" evidence="6">
    <location>
        <begin position="55"/>
        <end position="74"/>
    </location>
</feature>
<dbReference type="InterPro" id="IPR002810">
    <property type="entry name" value="NfeD-like_C"/>
</dbReference>
<sequence length="217" mass="23251">MPVLYSVGLVVLFLTLLIAEIMVPSGGILGLLAFASAITAVLIAFTVSLNFGLSIMLVLIVATPILLHVLLRFWPQTSAGRAILNRRRRDGNESVPVTTTLDGVPLDQLVGSFGVATSNLLPSGRVIVDGHKVDAVSTGMPIDKGQPIKVVRVAARKLQVRLATEEEVQQANEASLKASHSTQERSPRDDVDDASVTTSVLESSKTLEEMDLDELEE</sequence>
<accession>A0ABS8NN11</accession>
<evidence type="ECO:0000259" key="7">
    <source>
        <dbReference type="Pfam" id="PF01957"/>
    </source>
</evidence>
<gene>
    <name evidence="8" type="ORF">LOC71_21955</name>
</gene>
<dbReference type="Proteomes" id="UP001430306">
    <property type="component" value="Unassembled WGS sequence"/>
</dbReference>
<feature type="region of interest" description="Disordered" evidence="5">
    <location>
        <begin position="171"/>
        <end position="217"/>
    </location>
</feature>
<evidence type="ECO:0000256" key="6">
    <source>
        <dbReference type="SAM" id="Phobius"/>
    </source>
</evidence>
<name>A0ABS8NN11_9BACT</name>
<dbReference type="RefSeq" id="WP_230276611.1">
    <property type="nucleotide sequence ID" value="NZ_JAJKFW010000062.1"/>
</dbReference>
<dbReference type="Gene3D" id="2.40.50.140">
    <property type="entry name" value="Nucleic acid-binding proteins"/>
    <property type="match status" value="1"/>
</dbReference>
<organism evidence="8 9">
    <name type="scientific">Rhodopirellula halodulae</name>
    <dbReference type="NCBI Taxonomy" id="2894198"/>
    <lineage>
        <taxon>Bacteria</taxon>
        <taxon>Pseudomonadati</taxon>
        <taxon>Planctomycetota</taxon>
        <taxon>Planctomycetia</taxon>
        <taxon>Pirellulales</taxon>
        <taxon>Pirellulaceae</taxon>
        <taxon>Rhodopirellula</taxon>
    </lineage>
</organism>